<accession>A0A3A8JEQ1</accession>
<evidence type="ECO:0008006" key="3">
    <source>
        <dbReference type="Google" id="ProtNLM"/>
    </source>
</evidence>
<sequence>MFVSQEAFMHPLRVSVVAGVVALVSTGCTTTLYKSNQVSAPLLREQGEFKGSISPSNVQLAWSPREGVGLLANGYYESYEEGRRDANGLLAEVGGGVYGRFLENAVWEAYGGVGYGRSTASDQLDAGGGAFRDVGFTARGVRAFVQPNLGYVTPYFEVGGSLRMSAVKYLSLDVAGYTESERAREFLGEDQVTDPVWLFAEPALTAKVGYKWVKAFVQHTWTLKLGGDALPHEEDTTVVGLSVDVASWYHDFRWSPRASSASD</sequence>
<keyword evidence="2" id="KW-1185">Reference proteome</keyword>
<dbReference type="Proteomes" id="UP000268094">
    <property type="component" value="Unassembled WGS sequence"/>
</dbReference>
<dbReference type="AlphaFoldDB" id="A0A3A8JEQ1"/>
<proteinExistence type="predicted"/>
<comment type="caution">
    <text evidence="1">The sequence shown here is derived from an EMBL/GenBank/DDBJ whole genome shotgun (WGS) entry which is preliminary data.</text>
</comment>
<evidence type="ECO:0000313" key="1">
    <source>
        <dbReference type="EMBL" id="RKG93855.1"/>
    </source>
</evidence>
<name>A0A3A8JEQ1_9BACT</name>
<reference evidence="2" key="1">
    <citation type="submission" date="2018-09" db="EMBL/GenBank/DDBJ databases">
        <authorList>
            <person name="Livingstone P.G."/>
            <person name="Whitworth D.E."/>
        </authorList>
    </citation>
    <scope>NUCLEOTIDE SEQUENCE [LARGE SCALE GENOMIC DNA]</scope>
    <source>
        <strain evidence="2">CA054A</strain>
    </source>
</reference>
<gene>
    <name evidence="1" type="ORF">D7V88_00775</name>
</gene>
<evidence type="ECO:0000313" key="2">
    <source>
        <dbReference type="Proteomes" id="UP000268094"/>
    </source>
</evidence>
<dbReference type="EMBL" id="RAVZ01000003">
    <property type="protein sequence ID" value="RKG93855.1"/>
    <property type="molecule type" value="Genomic_DNA"/>
</dbReference>
<organism evidence="1 2">
    <name type="scientific">Corallococcus terminator</name>
    <dbReference type="NCBI Taxonomy" id="2316733"/>
    <lineage>
        <taxon>Bacteria</taxon>
        <taxon>Pseudomonadati</taxon>
        <taxon>Myxococcota</taxon>
        <taxon>Myxococcia</taxon>
        <taxon>Myxococcales</taxon>
        <taxon>Cystobacterineae</taxon>
        <taxon>Myxococcaceae</taxon>
        <taxon>Corallococcus</taxon>
    </lineage>
</organism>
<protein>
    <recommendedName>
        <fullName evidence="3">Outer membrane protein beta-barrel domain-containing protein</fullName>
    </recommendedName>
</protein>